<feature type="domain" description="Protein kinase" evidence="12">
    <location>
        <begin position="378"/>
        <end position="651"/>
    </location>
</feature>
<keyword evidence="10" id="KW-1133">Transmembrane helix</keyword>
<dbReference type="GeneID" id="113707744"/>
<evidence type="ECO:0000259" key="12">
    <source>
        <dbReference type="PROSITE" id="PS50011"/>
    </source>
</evidence>
<sequence>MNDLRFIHGLFLFLCLVVLSSAETRFPMAKPGCNDTCGNVTIPYPFGVGPDCALNEAYSILCTDVSGDSIHGLRPYLGLHPGQSSQTIMEVLGISLSDQTVTINYPVYQICSVNGSTVDTAFMDSSLAQVPFYVSREHNKLMLLGCGNALLKLINGGPQILSGCTSMCNSTMITGCYGINCCQASIPYYLSQYSLRLTASQNFTSSTCAYAFLVDQNWKLESYINPPKVRLVHAPVVWSWPLNHSEIVTISGCSPRISSLELESSTIPTYQCECSTLGDDTWFYQVNPYLDGACKHAISEIRGKGNRKAIITGTTVGAGMLILLITAFCLYNVVKKIYKNKRKEKFYRRMLRQQLSAEDIEYAKLFTANELSKATDNFNENRILGQGGQGTVYKGMLNDGKIVAIKKAKNVNDSRFEEFVNELVILLQVNHRNVVKLLGCCLQSEVPLLIYEFIPNGTLYSLVHSQNDDEFPFTWNLRLRIATEIAGALAYLHSDISVPILHRDVKSSNILLDEKYIAKVSDFGTSRSIEVDQTHLTTRVQGTFGYMDPEYFLTSQYTEKSDVYSFGVVLVELLTRQKPVSCIHTGEDVSLSLADRFLKSLNQNTLATILDPELADERNEEEVIVVAKLAQRCLNSNAKARPTMKETHRELESVKSSKGDSAIHAKFHNPSSVGKEAVGISDGTCYTWTTSSDTIESPSDAYPFMYKTI</sequence>
<evidence type="ECO:0000256" key="10">
    <source>
        <dbReference type="SAM" id="Phobius"/>
    </source>
</evidence>
<dbReference type="Gene3D" id="1.10.510.10">
    <property type="entry name" value="Transferase(Phosphotransferase) domain 1"/>
    <property type="match status" value="1"/>
</dbReference>
<dbReference type="InterPro" id="IPR008271">
    <property type="entry name" value="Ser/Thr_kinase_AS"/>
</dbReference>
<dbReference type="Pfam" id="PF13947">
    <property type="entry name" value="GUB_WAK_bind"/>
    <property type="match status" value="1"/>
</dbReference>
<dbReference type="InterPro" id="IPR000719">
    <property type="entry name" value="Prot_kinase_dom"/>
</dbReference>
<dbReference type="CDD" id="cd14066">
    <property type="entry name" value="STKc_IRAK"/>
    <property type="match status" value="1"/>
</dbReference>
<evidence type="ECO:0000256" key="6">
    <source>
        <dbReference type="ARBA" id="ARBA00023157"/>
    </source>
</evidence>
<organism evidence="13 14">
    <name type="scientific">Coffea arabica</name>
    <name type="common">Arabian coffee</name>
    <dbReference type="NCBI Taxonomy" id="13443"/>
    <lineage>
        <taxon>Eukaryota</taxon>
        <taxon>Viridiplantae</taxon>
        <taxon>Streptophyta</taxon>
        <taxon>Embryophyta</taxon>
        <taxon>Tracheophyta</taxon>
        <taxon>Spermatophyta</taxon>
        <taxon>Magnoliopsida</taxon>
        <taxon>eudicotyledons</taxon>
        <taxon>Gunneridae</taxon>
        <taxon>Pentapetalae</taxon>
        <taxon>asterids</taxon>
        <taxon>lamiids</taxon>
        <taxon>Gentianales</taxon>
        <taxon>Rubiaceae</taxon>
        <taxon>Ixoroideae</taxon>
        <taxon>Gardenieae complex</taxon>
        <taxon>Bertiereae - Coffeeae clade</taxon>
        <taxon>Coffeeae</taxon>
        <taxon>Coffea</taxon>
    </lineage>
</organism>
<keyword evidence="5" id="KW-0067">ATP-binding</keyword>
<dbReference type="GO" id="GO:0005886">
    <property type="term" value="C:plasma membrane"/>
    <property type="evidence" value="ECO:0007669"/>
    <property type="project" value="TreeGrafter"/>
</dbReference>
<keyword evidence="3" id="KW-0547">Nucleotide-binding</keyword>
<evidence type="ECO:0000313" key="14">
    <source>
        <dbReference type="RefSeq" id="XP_027085849.2"/>
    </source>
</evidence>
<feature type="transmembrane region" description="Helical" evidence="10">
    <location>
        <begin position="309"/>
        <end position="334"/>
    </location>
</feature>
<dbReference type="InterPro" id="IPR011009">
    <property type="entry name" value="Kinase-like_dom_sf"/>
</dbReference>
<dbReference type="RefSeq" id="XP_027085849.2">
    <property type="nucleotide sequence ID" value="XM_027230048.2"/>
</dbReference>
<keyword evidence="2 11" id="KW-0732">Signal</keyword>
<evidence type="ECO:0000313" key="13">
    <source>
        <dbReference type="Proteomes" id="UP001652660"/>
    </source>
</evidence>
<feature type="chain" id="PRO_5046766367" evidence="11">
    <location>
        <begin position="23"/>
        <end position="709"/>
    </location>
</feature>
<keyword evidence="13" id="KW-1185">Reference proteome</keyword>
<proteinExistence type="predicted"/>
<evidence type="ECO:0000256" key="5">
    <source>
        <dbReference type="ARBA" id="ARBA00022840"/>
    </source>
</evidence>
<protein>
    <submittedName>
        <fullName evidence="14">Wall-associated receptor kinase-like 1</fullName>
    </submittedName>
</protein>
<keyword evidence="6" id="KW-1015">Disulfide bond</keyword>
<dbReference type="Proteomes" id="UP001652660">
    <property type="component" value="Chromosome 9c"/>
</dbReference>
<keyword evidence="10" id="KW-0472">Membrane</keyword>
<gene>
    <name evidence="14" type="primary">LOC113707744</name>
</gene>
<name>A0A6P6U5V4_COFAR</name>
<keyword evidence="4" id="KW-0418">Kinase</keyword>
<dbReference type="GO" id="GO:0005524">
    <property type="term" value="F:ATP binding"/>
    <property type="evidence" value="ECO:0007669"/>
    <property type="project" value="UniProtKB-KW"/>
</dbReference>
<evidence type="ECO:0000256" key="2">
    <source>
        <dbReference type="ARBA" id="ARBA00022729"/>
    </source>
</evidence>
<dbReference type="PROSITE" id="PS00108">
    <property type="entry name" value="PROTEIN_KINASE_ST"/>
    <property type="match status" value="1"/>
</dbReference>
<accession>A0A6P6U5V4</accession>
<dbReference type="InterPro" id="IPR025287">
    <property type="entry name" value="WAK_GUB"/>
</dbReference>
<reference evidence="13" key="1">
    <citation type="journal article" date="2025" name="Foods">
        <title>Unveiling the Microbial Signatures of Arabica Coffee Cherries: Insights into Ripeness Specific Diversity, Functional Traits, and Implications for Quality and Safety.</title>
        <authorList>
            <consortium name="RefSeq"/>
            <person name="Tenea G.N."/>
            <person name="Cifuentes V."/>
            <person name="Reyes P."/>
            <person name="Cevallos-Vallejos M."/>
        </authorList>
    </citation>
    <scope>NUCLEOTIDE SEQUENCE [LARGE SCALE GENOMIC DNA]</scope>
</reference>
<dbReference type="SMART" id="SM00220">
    <property type="entry name" value="S_TKc"/>
    <property type="match status" value="1"/>
</dbReference>
<evidence type="ECO:0000256" key="11">
    <source>
        <dbReference type="SAM" id="SignalP"/>
    </source>
</evidence>
<dbReference type="GO" id="GO:0030247">
    <property type="term" value="F:polysaccharide binding"/>
    <property type="evidence" value="ECO:0007669"/>
    <property type="project" value="InterPro"/>
</dbReference>
<dbReference type="PANTHER" id="PTHR27005:SF515">
    <property type="entry name" value="WALL-ASSOCIATED RECEPTOR KINASE-LIKE 10-RELATED"/>
    <property type="match status" value="1"/>
</dbReference>
<reference evidence="14" key="2">
    <citation type="submission" date="2025-08" db="UniProtKB">
        <authorList>
            <consortium name="RefSeq"/>
        </authorList>
    </citation>
    <scope>IDENTIFICATION</scope>
    <source>
        <tissue evidence="14">Leaves</tissue>
    </source>
</reference>
<evidence type="ECO:0000256" key="7">
    <source>
        <dbReference type="ARBA" id="ARBA00023180"/>
    </source>
</evidence>
<comment type="catalytic activity">
    <reaction evidence="9">
        <text>L-threonyl-[protein] + ATP = O-phospho-L-threonyl-[protein] + ADP + H(+)</text>
        <dbReference type="Rhea" id="RHEA:46608"/>
        <dbReference type="Rhea" id="RHEA-COMP:11060"/>
        <dbReference type="Rhea" id="RHEA-COMP:11605"/>
        <dbReference type="ChEBI" id="CHEBI:15378"/>
        <dbReference type="ChEBI" id="CHEBI:30013"/>
        <dbReference type="ChEBI" id="CHEBI:30616"/>
        <dbReference type="ChEBI" id="CHEBI:61977"/>
        <dbReference type="ChEBI" id="CHEBI:456216"/>
    </reaction>
</comment>
<feature type="signal peptide" evidence="11">
    <location>
        <begin position="1"/>
        <end position="22"/>
    </location>
</feature>
<dbReference type="PROSITE" id="PS50011">
    <property type="entry name" value="PROTEIN_KINASE_DOM"/>
    <property type="match status" value="1"/>
</dbReference>
<comment type="catalytic activity">
    <reaction evidence="8">
        <text>L-seryl-[protein] + ATP = O-phospho-L-seryl-[protein] + ADP + H(+)</text>
        <dbReference type="Rhea" id="RHEA:17989"/>
        <dbReference type="Rhea" id="RHEA-COMP:9863"/>
        <dbReference type="Rhea" id="RHEA-COMP:11604"/>
        <dbReference type="ChEBI" id="CHEBI:15378"/>
        <dbReference type="ChEBI" id="CHEBI:29999"/>
        <dbReference type="ChEBI" id="CHEBI:30616"/>
        <dbReference type="ChEBI" id="CHEBI:83421"/>
        <dbReference type="ChEBI" id="CHEBI:456216"/>
    </reaction>
</comment>
<dbReference type="OrthoDB" id="4062651at2759"/>
<dbReference type="GO" id="GO:0007166">
    <property type="term" value="P:cell surface receptor signaling pathway"/>
    <property type="evidence" value="ECO:0007669"/>
    <property type="project" value="InterPro"/>
</dbReference>
<dbReference type="Gene3D" id="3.30.200.20">
    <property type="entry name" value="Phosphorylase Kinase, domain 1"/>
    <property type="match status" value="1"/>
</dbReference>
<dbReference type="AlphaFoldDB" id="A0A6P6U5V4"/>
<evidence type="ECO:0000256" key="4">
    <source>
        <dbReference type="ARBA" id="ARBA00022777"/>
    </source>
</evidence>
<dbReference type="GO" id="GO:0004674">
    <property type="term" value="F:protein serine/threonine kinase activity"/>
    <property type="evidence" value="ECO:0007669"/>
    <property type="project" value="UniProtKB-KW"/>
</dbReference>
<dbReference type="InterPro" id="IPR045274">
    <property type="entry name" value="WAK-like"/>
</dbReference>
<dbReference type="PANTHER" id="PTHR27005">
    <property type="entry name" value="WALL-ASSOCIATED RECEPTOR KINASE-LIKE 21"/>
    <property type="match status" value="1"/>
</dbReference>
<comment type="subcellular location">
    <subcellularLocation>
        <location evidence="1">Membrane</location>
        <topology evidence="1">Single-pass type I membrane protein</topology>
    </subcellularLocation>
</comment>
<keyword evidence="4" id="KW-0808">Transferase</keyword>
<dbReference type="SUPFAM" id="SSF56112">
    <property type="entry name" value="Protein kinase-like (PK-like)"/>
    <property type="match status" value="1"/>
</dbReference>
<keyword evidence="7" id="KW-0325">Glycoprotein</keyword>
<evidence type="ECO:0000256" key="1">
    <source>
        <dbReference type="ARBA" id="ARBA00004479"/>
    </source>
</evidence>
<evidence type="ECO:0000256" key="8">
    <source>
        <dbReference type="ARBA" id="ARBA00047558"/>
    </source>
</evidence>
<dbReference type="Pfam" id="PF00069">
    <property type="entry name" value="Pkinase"/>
    <property type="match status" value="1"/>
</dbReference>
<evidence type="ECO:0000256" key="9">
    <source>
        <dbReference type="ARBA" id="ARBA00047951"/>
    </source>
</evidence>
<keyword evidence="10" id="KW-0812">Transmembrane</keyword>
<evidence type="ECO:0000256" key="3">
    <source>
        <dbReference type="ARBA" id="ARBA00022741"/>
    </source>
</evidence>